<reference evidence="2 3" key="1">
    <citation type="submission" date="2019-05" db="EMBL/GenBank/DDBJ databases">
        <title>Another draft genome of Portunus trituberculatus and its Hox gene families provides insights of decapod evolution.</title>
        <authorList>
            <person name="Jeong J.-H."/>
            <person name="Song I."/>
            <person name="Kim S."/>
            <person name="Choi T."/>
            <person name="Kim D."/>
            <person name="Ryu S."/>
            <person name="Kim W."/>
        </authorList>
    </citation>
    <scope>NUCLEOTIDE SEQUENCE [LARGE SCALE GENOMIC DNA]</scope>
    <source>
        <tissue evidence="2">Muscle</tissue>
    </source>
</reference>
<evidence type="ECO:0000313" key="3">
    <source>
        <dbReference type="Proteomes" id="UP000324222"/>
    </source>
</evidence>
<evidence type="ECO:0000256" key="1">
    <source>
        <dbReference type="SAM" id="MobiDB-lite"/>
    </source>
</evidence>
<comment type="caution">
    <text evidence="2">The sequence shown here is derived from an EMBL/GenBank/DDBJ whole genome shotgun (WGS) entry which is preliminary data.</text>
</comment>
<gene>
    <name evidence="2" type="ORF">E2C01_091369</name>
</gene>
<protein>
    <submittedName>
        <fullName evidence="2">Uncharacterized protein</fullName>
    </submittedName>
</protein>
<keyword evidence="3" id="KW-1185">Reference proteome</keyword>
<sequence>MDGGRAAERQVPGGWVGGGEGRGIAVPRVDNKPEVTANSLNAQSRRQVSVNTPGNLVAGGEAELRHIGKVVATLKGNIVGSTTMNNSCMEVAREPQTQEVKRKVIWKRHQRHSFAETEGCLARTRGN</sequence>
<name>A0A5B7JSQ1_PORTR</name>
<evidence type="ECO:0000313" key="2">
    <source>
        <dbReference type="EMBL" id="MPC96127.1"/>
    </source>
</evidence>
<dbReference type="AlphaFoldDB" id="A0A5B7JSQ1"/>
<dbReference type="Proteomes" id="UP000324222">
    <property type="component" value="Unassembled WGS sequence"/>
</dbReference>
<proteinExistence type="predicted"/>
<feature type="region of interest" description="Disordered" evidence="1">
    <location>
        <begin position="1"/>
        <end position="31"/>
    </location>
</feature>
<accession>A0A5B7JSQ1</accession>
<dbReference type="EMBL" id="VSRR010104748">
    <property type="protein sequence ID" value="MPC96127.1"/>
    <property type="molecule type" value="Genomic_DNA"/>
</dbReference>
<organism evidence="2 3">
    <name type="scientific">Portunus trituberculatus</name>
    <name type="common">Swimming crab</name>
    <name type="synonym">Neptunus trituberculatus</name>
    <dbReference type="NCBI Taxonomy" id="210409"/>
    <lineage>
        <taxon>Eukaryota</taxon>
        <taxon>Metazoa</taxon>
        <taxon>Ecdysozoa</taxon>
        <taxon>Arthropoda</taxon>
        <taxon>Crustacea</taxon>
        <taxon>Multicrustacea</taxon>
        <taxon>Malacostraca</taxon>
        <taxon>Eumalacostraca</taxon>
        <taxon>Eucarida</taxon>
        <taxon>Decapoda</taxon>
        <taxon>Pleocyemata</taxon>
        <taxon>Brachyura</taxon>
        <taxon>Eubrachyura</taxon>
        <taxon>Portunoidea</taxon>
        <taxon>Portunidae</taxon>
        <taxon>Portuninae</taxon>
        <taxon>Portunus</taxon>
    </lineage>
</organism>